<protein>
    <submittedName>
        <fullName evidence="9">RDD family membrane protein YckC</fullName>
    </submittedName>
</protein>
<sequence>MAVNLQLVPAAAGKRLGAAVIDWLPGVAVLVVTFAIGFAGITRTRSGGFIVYDTSSLVLFGGIGLGLTLAYLFVVLGLEARSGKTPGNLAMGIRSADQDGYAPGAGAVFLRGLITGAGILLALLAAVLVVVFKWFDAALFILGPLLLVGAAWAVLVVVSNRWDKNGGLRGWNDTAAKTLVFDVKAGRDPITTGGIQGPYSFAPLDLPPVQQVLSPVAGAKAPQTAAPRAAAPQTPGSQPPAPVLQTPPPAVPAPYNPAPYTPAPYNPAPAAPAPQVNGPQASAPQAPAPSATMPSQTMPYTSPASFAPPAAGSQGVPPGHRVPSQHVDDDVERTQVRPGAGGPAQVAVLRIRLDDGRDFQLDRSVLVGRNPVGQSGEQHAQLLAVDDPGRSISKTHLHLLTDGAGIWVTDRQSTNGSAVTTPDGLRTPLVPGVPTFVTPGSSVHFGDRTFYLGQA</sequence>
<dbReference type="InterPro" id="IPR000253">
    <property type="entry name" value="FHA_dom"/>
</dbReference>
<keyword evidence="10" id="KW-1185">Reference proteome</keyword>
<proteinExistence type="predicted"/>
<evidence type="ECO:0000256" key="2">
    <source>
        <dbReference type="ARBA" id="ARBA00022553"/>
    </source>
</evidence>
<evidence type="ECO:0000256" key="3">
    <source>
        <dbReference type="ARBA" id="ARBA00022692"/>
    </source>
</evidence>
<feature type="transmembrane region" description="Helical" evidence="7">
    <location>
        <begin position="57"/>
        <end position="78"/>
    </location>
</feature>
<organism evidence="9 10">
    <name type="scientific">Pseudarthrobacter defluvii</name>
    <dbReference type="NCBI Taxonomy" id="410837"/>
    <lineage>
        <taxon>Bacteria</taxon>
        <taxon>Bacillati</taxon>
        <taxon>Actinomycetota</taxon>
        <taxon>Actinomycetes</taxon>
        <taxon>Micrococcales</taxon>
        <taxon>Micrococcaceae</taxon>
        <taxon>Pseudarthrobacter</taxon>
    </lineage>
</organism>
<dbReference type="InterPro" id="IPR008984">
    <property type="entry name" value="SMAD_FHA_dom_sf"/>
</dbReference>
<dbReference type="SUPFAM" id="SSF49879">
    <property type="entry name" value="SMAD/FHA domain"/>
    <property type="match status" value="1"/>
</dbReference>
<feature type="region of interest" description="Disordered" evidence="6">
    <location>
        <begin position="216"/>
        <end position="341"/>
    </location>
</feature>
<keyword evidence="4 7" id="KW-1133">Transmembrane helix</keyword>
<feature type="domain" description="FHA" evidence="8">
    <location>
        <begin position="365"/>
        <end position="420"/>
    </location>
</feature>
<feature type="transmembrane region" description="Helical" evidence="7">
    <location>
        <begin position="20"/>
        <end position="41"/>
    </location>
</feature>
<feature type="compositionally biased region" description="Low complexity" evidence="6">
    <location>
        <begin position="217"/>
        <end position="236"/>
    </location>
</feature>
<feature type="compositionally biased region" description="Basic and acidic residues" evidence="6">
    <location>
        <begin position="326"/>
        <end position="335"/>
    </location>
</feature>
<evidence type="ECO:0000313" key="9">
    <source>
        <dbReference type="EMBL" id="MDQ0120355.1"/>
    </source>
</evidence>
<name>A0ABT9UNV9_9MICC</name>
<gene>
    <name evidence="9" type="ORF">J2T22_003554</name>
</gene>
<dbReference type="RefSeq" id="WP_307492417.1">
    <property type="nucleotide sequence ID" value="NZ_JAUSSY010000013.1"/>
</dbReference>
<dbReference type="Pfam" id="PF06271">
    <property type="entry name" value="RDD"/>
    <property type="match status" value="1"/>
</dbReference>
<evidence type="ECO:0000313" key="10">
    <source>
        <dbReference type="Proteomes" id="UP001226389"/>
    </source>
</evidence>
<dbReference type="Proteomes" id="UP001226389">
    <property type="component" value="Unassembled WGS sequence"/>
</dbReference>
<evidence type="ECO:0000256" key="1">
    <source>
        <dbReference type="ARBA" id="ARBA00004141"/>
    </source>
</evidence>
<evidence type="ECO:0000256" key="5">
    <source>
        <dbReference type="ARBA" id="ARBA00023136"/>
    </source>
</evidence>
<feature type="compositionally biased region" description="Low complexity" evidence="6">
    <location>
        <begin position="273"/>
        <end position="313"/>
    </location>
</feature>
<evidence type="ECO:0000256" key="6">
    <source>
        <dbReference type="SAM" id="MobiDB-lite"/>
    </source>
</evidence>
<evidence type="ECO:0000256" key="7">
    <source>
        <dbReference type="SAM" id="Phobius"/>
    </source>
</evidence>
<keyword evidence="2" id="KW-0597">Phosphoprotein</keyword>
<feature type="transmembrane region" description="Helical" evidence="7">
    <location>
        <begin position="138"/>
        <end position="159"/>
    </location>
</feature>
<feature type="transmembrane region" description="Helical" evidence="7">
    <location>
        <begin position="108"/>
        <end position="132"/>
    </location>
</feature>
<dbReference type="PROSITE" id="PS50006">
    <property type="entry name" value="FHA_DOMAIN"/>
    <property type="match status" value="1"/>
</dbReference>
<evidence type="ECO:0000256" key="4">
    <source>
        <dbReference type="ARBA" id="ARBA00022989"/>
    </source>
</evidence>
<evidence type="ECO:0000259" key="8">
    <source>
        <dbReference type="PROSITE" id="PS50006"/>
    </source>
</evidence>
<comment type="subcellular location">
    <subcellularLocation>
        <location evidence="1">Membrane</location>
        <topology evidence="1">Multi-pass membrane protein</topology>
    </subcellularLocation>
</comment>
<feature type="compositionally biased region" description="Pro residues" evidence="6">
    <location>
        <begin position="237"/>
        <end position="272"/>
    </location>
</feature>
<comment type="caution">
    <text evidence="9">The sequence shown here is derived from an EMBL/GenBank/DDBJ whole genome shotgun (WGS) entry which is preliminary data.</text>
</comment>
<accession>A0ABT9UNV9</accession>
<reference evidence="9 10" key="1">
    <citation type="submission" date="2023-07" db="EMBL/GenBank/DDBJ databases">
        <title>Sorghum-associated microbial communities from plants grown in Nebraska, USA.</title>
        <authorList>
            <person name="Schachtman D."/>
        </authorList>
    </citation>
    <scope>NUCLEOTIDE SEQUENCE [LARGE SCALE GENOMIC DNA]</scope>
    <source>
        <strain evidence="9 10">DS994</strain>
    </source>
</reference>
<dbReference type="EMBL" id="JAUSSY010000013">
    <property type="protein sequence ID" value="MDQ0120355.1"/>
    <property type="molecule type" value="Genomic_DNA"/>
</dbReference>
<keyword evidence="3 7" id="KW-0812">Transmembrane</keyword>
<keyword evidence="5 7" id="KW-0472">Membrane</keyword>
<dbReference type="InterPro" id="IPR010432">
    <property type="entry name" value="RDD"/>
</dbReference>
<dbReference type="Gene3D" id="2.60.200.20">
    <property type="match status" value="1"/>
</dbReference>